<sequence>MLEPWRRLGFKMEDAEHAIFSMELQSLPQGFWKLADDKFDKCTLASTTFMEAVTALADRCWRIAVAVYLHSVWRWRANFFNELTNATMEHHKSSMTSKLRHGYPTVQFHLNLQLPAAVSQHATSLIRRTLMFDEIPYCPTAMTPQRPTSLLMEDLGENPAGGSGAIVVRTGEQLPAPFIRHKRKLKYSSLIRHEVHVGYSTMWLQTYLNPILINDNYRRYLGTQRLC</sequence>
<evidence type="ECO:0000313" key="1">
    <source>
        <dbReference type="EMBL" id="GMF66226.1"/>
    </source>
</evidence>
<organism evidence="1 2">
    <name type="scientific">Phytophthora lilii</name>
    <dbReference type="NCBI Taxonomy" id="2077276"/>
    <lineage>
        <taxon>Eukaryota</taxon>
        <taxon>Sar</taxon>
        <taxon>Stramenopiles</taxon>
        <taxon>Oomycota</taxon>
        <taxon>Peronosporomycetes</taxon>
        <taxon>Peronosporales</taxon>
        <taxon>Peronosporaceae</taxon>
        <taxon>Phytophthora</taxon>
    </lineage>
</organism>
<gene>
    <name evidence="1" type="ORF">Plil01_001873100</name>
</gene>
<accession>A0A9W6YKY1</accession>
<comment type="caution">
    <text evidence="1">The sequence shown here is derived from an EMBL/GenBank/DDBJ whole genome shotgun (WGS) entry which is preliminary data.</text>
</comment>
<protein>
    <submittedName>
        <fullName evidence="1">Unnamed protein product</fullName>
    </submittedName>
</protein>
<dbReference type="OrthoDB" id="10642744at2759"/>
<name>A0A9W6YKY1_9STRA</name>
<evidence type="ECO:0000313" key="2">
    <source>
        <dbReference type="Proteomes" id="UP001165083"/>
    </source>
</evidence>
<dbReference type="EMBL" id="BSXW01012573">
    <property type="protein sequence ID" value="GMF66226.1"/>
    <property type="molecule type" value="Genomic_DNA"/>
</dbReference>
<dbReference type="Proteomes" id="UP001165083">
    <property type="component" value="Unassembled WGS sequence"/>
</dbReference>
<proteinExistence type="predicted"/>
<keyword evidence="2" id="KW-1185">Reference proteome</keyword>
<reference evidence="1" key="1">
    <citation type="submission" date="2023-04" db="EMBL/GenBank/DDBJ databases">
        <title>Phytophthora lilii NBRC 32176.</title>
        <authorList>
            <person name="Ichikawa N."/>
            <person name="Sato H."/>
            <person name="Tonouchi N."/>
        </authorList>
    </citation>
    <scope>NUCLEOTIDE SEQUENCE</scope>
    <source>
        <strain evidence="1">NBRC 32176</strain>
    </source>
</reference>
<dbReference type="AlphaFoldDB" id="A0A9W6YKY1"/>